<organism evidence="1 2">
    <name type="scientific">Methylomonas methanica (strain DSM 25384 / MC09)</name>
    <dbReference type="NCBI Taxonomy" id="857087"/>
    <lineage>
        <taxon>Bacteria</taxon>
        <taxon>Pseudomonadati</taxon>
        <taxon>Pseudomonadota</taxon>
        <taxon>Gammaproteobacteria</taxon>
        <taxon>Methylococcales</taxon>
        <taxon>Methylococcaceae</taxon>
        <taxon>Methylomonas</taxon>
    </lineage>
</organism>
<keyword evidence="2" id="KW-1185">Reference proteome</keyword>
<dbReference type="eggNOG" id="ENOG5032W12">
    <property type="taxonomic scope" value="Bacteria"/>
</dbReference>
<reference key="2">
    <citation type="submission" date="2011-05" db="EMBL/GenBank/DDBJ databases">
        <title>Complete genome sequence of the aerobic marine methanotroph Methylomonas methanica MC09.</title>
        <authorList>
            <person name="Boden R."/>
            <person name="Cunliffe M."/>
            <person name="Scanlan J."/>
            <person name="Moussard H."/>
            <person name="Kits K.D."/>
            <person name="Klotz M."/>
            <person name="Jetten M."/>
            <person name="Vuilleumier S."/>
            <person name="Han J."/>
            <person name="Peters L."/>
            <person name="Mikhailova N."/>
            <person name="Teshima H."/>
            <person name="Tapia R."/>
            <person name="Kyrpides N."/>
            <person name="Ivanova N."/>
            <person name="Pagani I."/>
            <person name="Cheng J.-F."/>
            <person name="Goodwin L."/>
            <person name="Han C."/>
            <person name="Hauser L."/>
            <person name="Land M."/>
            <person name="Lapidus A."/>
            <person name="Lucas S."/>
            <person name="Pitluck S."/>
            <person name="Woyke T."/>
            <person name="Stein L.Y."/>
            <person name="Murrell C."/>
        </authorList>
    </citation>
    <scope>NUCLEOTIDE SEQUENCE</scope>
    <source>
        <strain>MC09</strain>
    </source>
</reference>
<evidence type="ECO:0000313" key="1">
    <source>
        <dbReference type="EMBL" id="AEG00661.1"/>
    </source>
</evidence>
<dbReference type="KEGG" id="mmt:Metme_2257"/>
<proteinExistence type="predicted"/>
<dbReference type="STRING" id="857087.Metme_2257"/>
<gene>
    <name evidence="1" type="ordered locus">Metme_2257</name>
</gene>
<dbReference type="Proteomes" id="UP000008888">
    <property type="component" value="Chromosome"/>
</dbReference>
<name>G0A7J1_METMM</name>
<evidence type="ECO:0000313" key="2">
    <source>
        <dbReference type="Proteomes" id="UP000008888"/>
    </source>
</evidence>
<dbReference type="HOGENOM" id="CLU_142690_0_0_6"/>
<sequence length="137" mass="15612">MTEISTNALVRLLAKRQDEDDQDVGELLAALLESKKSNPTATTDMLREKFSLYKAAHQFKEGDIVKWKPGLKDRKIPHEGDPAIVVRVLDEPVFDVTAEPGTPYFREPYDIVLGVIQVDGQFITYHYNSQRFEPFDS</sequence>
<dbReference type="RefSeq" id="WP_013818902.1">
    <property type="nucleotide sequence ID" value="NC_015572.1"/>
</dbReference>
<dbReference type="AlphaFoldDB" id="G0A7J1"/>
<dbReference type="OrthoDB" id="495362at2"/>
<protein>
    <submittedName>
        <fullName evidence="1">Uncharacterized protein</fullName>
    </submittedName>
</protein>
<reference evidence="2" key="3">
    <citation type="submission" date="2011-05" db="EMBL/GenBank/DDBJ databases">
        <title>Complete sequence of Methylomonas methanica MC09.</title>
        <authorList>
            <consortium name="US DOE Joint Genome Institute"/>
            <person name="Lucas S."/>
            <person name="Han J."/>
            <person name="Lapidus A."/>
            <person name="Cheng J.-F."/>
            <person name="Goodwin L."/>
            <person name="Pitluck S."/>
            <person name="Peters L."/>
            <person name="Mikhailova N."/>
            <person name="Teshima H."/>
            <person name="Han C."/>
            <person name="Tapia R."/>
            <person name="Land M."/>
            <person name="Hauser L."/>
            <person name="Kyrpides N."/>
            <person name="Ivanova N."/>
            <person name="Pagani I."/>
            <person name="Stein L."/>
            <person name="Woyke T."/>
        </authorList>
    </citation>
    <scope>NUCLEOTIDE SEQUENCE [LARGE SCALE GENOMIC DNA]</scope>
    <source>
        <strain evidence="2">MC09</strain>
    </source>
</reference>
<reference evidence="1 2" key="1">
    <citation type="journal article" date="2011" name="J. Bacteriol.">
        <title>Complete Genome Sequence of the Aerobic Marine Methanotroph Methylomonas methanica MC09.</title>
        <authorList>
            <person name="Boden R."/>
            <person name="Cunliffe M."/>
            <person name="Scanlan J."/>
            <person name="Moussard H."/>
            <person name="Kits K.D."/>
            <person name="Klotz M.G."/>
            <person name="Jetten M.S."/>
            <person name="Vuilleumier S."/>
            <person name="Han J."/>
            <person name="Peters L."/>
            <person name="Mikhailova N."/>
            <person name="Teshima H."/>
            <person name="Tapia R."/>
            <person name="Kyrpides N."/>
            <person name="Ivanova N."/>
            <person name="Pagani I."/>
            <person name="Cheng J.F."/>
            <person name="Goodwin L."/>
            <person name="Han C."/>
            <person name="Hauser L."/>
            <person name="Land M.L."/>
            <person name="Lapidus A."/>
            <person name="Lucas S."/>
            <person name="Pitluck S."/>
            <person name="Woyke T."/>
            <person name="Stein L."/>
            <person name="Murrell J.C."/>
        </authorList>
    </citation>
    <scope>NUCLEOTIDE SEQUENCE [LARGE SCALE GENOMIC DNA]</scope>
    <source>
        <strain evidence="1 2">MC09</strain>
    </source>
</reference>
<dbReference type="EMBL" id="CP002738">
    <property type="protein sequence ID" value="AEG00661.1"/>
    <property type="molecule type" value="Genomic_DNA"/>
</dbReference>
<accession>G0A7J1</accession>